<dbReference type="PANTHER" id="PTHR42811">
    <property type="entry name" value="SERINE ACETYLTRANSFERASE"/>
    <property type="match status" value="1"/>
</dbReference>
<evidence type="ECO:0000313" key="6">
    <source>
        <dbReference type="Proteomes" id="UP000000379"/>
    </source>
</evidence>
<dbReference type="InterPro" id="IPR001451">
    <property type="entry name" value="Hexapep"/>
</dbReference>
<evidence type="ECO:0000256" key="2">
    <source>
        <dbReference type="ARBA" id="ARBA00022679"/>
    </source>
</evidence>
<keyword evidence="2 4" id="KW-0808">Transferase</keyword>
<reference evidence="6" key="1">
    <citation type="submission" date="2010-05" db="EMBL/GenBank/DDBJ databases">
        <title>The complete genome of Truepera radiovictris DSM 17093.</title>
        <authorList>
            <consortium name="US DOE Joint Genome Institute (JGI-PGF)"/>
            <person name="Lucas S."/>
            <person name="Copeland A."/>
            <person name="Lapidus A."/>
            <person name="Glavina del Rio T."/>
            <person name="Dalin E."/>
            <person name="Tice H."/>
            <person name="Bruce D."/>
            <person name="Goodwin L."/>
            <person name="Pitluck S."/>
            <person name="Kyrpides N."/>
            <person name="Mavromatis K."/>
            <person name="Ovchinnikova G."/>
            <person name="Munk A.C."/>
            <person name="Detter J.C."/>
            <person name="Han C."/>
            <person name="Tapia R."/>
            <person name="Land M."/>
            <person name="Hauser L."/>
            <person name="Markowitz V."/>
            <person name="Cheng J.-F."/>
            <person name="Hugenholtz P."/>
            <person name="Woyke T."/>
            <person name="Wu D."/>
            <person name="Tindall B."/>
            <person name="Pomrenke H.G."/>
            <person name="Brambilla E."/>
            <person name="Klenk H.-P."/>
            <person name="Eisen J.A."/>
        </authorList>
    </citation>
    <scope>NUCLEOTIDE SEQUENCE [LARGE SCALE GENOMIC DNA]</scope>
    <source>
        <strain evidence="6">DSM 17093 / CIP 108686 / LMG 22925 / RQ-24</strain>
    </source>
</reference>
<gene>
    <name evidence="5" type="ordered locus">Trad_1868</name>
</gene>
<proteinExistence type="inferred from homology"/>
<evidence type="ECO:0000256" key="3">
    <source>
        <dbReference type="ARBA" id="ARBA00023315"/>
    </source>
</evidence>
<dbReference type="AlphaFoldDB" id="D7CQK0"/>
<protein>
    <recommendedName>
        <fullName evidence="4">Serine acetyltransferase</fullName>
        <ecNumber evidence="4">2.3.1.30</ecNumber>
    </recommendedName>
</protein>
<dbReference type="HOGENOM" id="CLU_051638_10_2_0"/>
<evidence type="ECO:0000256" key="4">
    <source>
        <dbReference type="PIRNR" id="PIRNR000441"/>
    </source>
</evidence>
<dbReference type="Proteomes" id="UP000000379">
    <property type="component" value="Chromosome"/>
</dbReference>
<dbReference type="InterPro" id="IPR045304">
    <property type="entry name" value="LbH_SAT"/>
</dbReference>
<organism evidence="5 6">
    <name type="scientific">Truepera radiovictrix (strain DSM 17093 / CIP 108686 / LMG 22925 / RQ-24)</name>
    <dbReference type="NCBI Taxonomy" id="649638"/>
    <lineage>
        <taxon>Bacteria</taxon>
        <taxon>Thermotogati</taxon>
        <taxon>Deinococcota</taxon>
        <taxon>Deinococci</taxon>
        <taxon>Trueperales</taxon>
        <taxon>Trueperaceae</taxon>
        <taxon>Truepera</taxon>
    </lineage>
</organism>
<keyword evidence="6" id="KW-1185">Reference proteome</keyword>
<dbReference type="GO" id="GO:0005737">
    <property type="term" value="C:cytoplasm"/>
    <property type="evidence" value="ECO:0007669"/>
    <property type="project" value="InterPro"/>
</dbReference>
<dbReference type="InterPro" id="IPR011004">
    <property type="entry name" value="Trimer_LpxA-like_sf"/>
</dbReference>
<reference evidence="5 6" key="2">
    <citation type="journal article" date="2011" name="Stand. Genomic Sci.">
        <title>Complete genome sequence of Truepera radiovictrix type strain (RQ-24).</title>
        <authorList>
            <person name="Ivanova N."/>
            <person name="Rohde C."/>
            <person name="Munk C."/>
            <person name="Nolan M."/>
            <person name="Lucas S."/>
            <person name="Del Rio T.G."/>
            <person name="Tice H."/>
            <person name="Deshpande S."/>
            <person name="Cheng J.F."/>
            <person name="Tapia R."/>
            <person name="Han C."/>
            <person name="Goodwin L."/>
            <person name="Pitluck S."/>
            <person name="Liolios K."/>
            <person name="Mavromatis K."/>
            <person name="Mikhailova N."/>
            <person name="Pati A."/>
            <person name="Chen A."/>
            <person name="Palaniappan K."/>
            <person name="Land M."/>
            <person name="Hauser L."/>
            <person name="Chang Y.J."/>
            <person name="Jeffries C.D."/>
            <person name="Brambilla E."/>
            <person name="Rohde M."/>
            <person name="Goker M."/>
            <person name="Tindall B.J."/>
            <person name="Woyke T."/>
            <person name="Bristow J."/>
            <person name="Eisen J.A."/>
            <person name="Markowitz V."/>
            <person name="Hugenholtz P."/>
            <person name="Kyrpides N.C."/>
            <person name="Klenk H.P."/>
            <person name="Lapidus A."/>
        </authorList>
    </citation>
    <scope>NUCLEOTIDE SEQUENCE [LARGE SCALE GENOMIC DNA]</scope>
    <source>
        <strain evidence="6">DSM 17093 / CIP 108686 / LMG 22925 / RQ-24</strain>
    </source>
</reference>
<dbReference type="KEGG" id="tra:Trad_1868"/>
<dbReference type="GO" id="GO:0006535">
    <property type="term" value="P:cysteine biosynthetic process from serine"/>
    <property type="evidence" value="ECO:0007669"/>
    <property type="project" value="InterPro"/>
</dbReference>
<dbReference type="InterPro" id="IPR005881">
    <property type="entry name" value="Ser_O-AcTrfase"/>
</dbReference>
<dbReference type="Pfam" id="PF00132">
    <property type="entry name" value="Hexapep"/>
    <property type="match status" value="1"/>
</dbReference>
<dbReference type="GO" id="GO:0009001">
    <property type="term" value="F:serine O-acetyltransferase activity"/>
    <property type="evidence" value="ECO:0007669"/>
    <property type="project" value="UniProtKB-EC"/>
</dbReference>
<dbReference type="eggNOG" id="COG1045">
    <property type="taxonomic scope" value="Bacteria"/>
</dbReference>
<dbReference type="EMBL" id="CP002049">
    <property type="protein sequence ID" value="ADI14984.1"/>
    <property type="molecule type" value="Genomic_DNA"/>
</dbReference>
<comment type="similarity">
    <text evidence="1 4">Belongs to the transferase hexapeptide repeat family.</text>
</comment>
<name>D7CQK0_TRURR</name>
<accession>D7CQK0</accession>
<evidence type="ECO:0000256" key="1">
    <source>
        <dbReference type="ARBA" id="ARBA00007274"/>
    </source>
</evidence>
<dbReference type="RefSeq" id="WP_013178350.1">
    <property type="nucleotide sequence ID" value="NC_014221.1"/>
</dbReference>
<dbReference type="EC" id="2.3.1.30" evidence="4"/>
<dbReference type="STRING" id="649638.Trad_1868"/>
<dbReference type="Gene3D" id="2.160.10.10">
    <property type="entry name" value="Hexapeptide repeat proteins"/>
    <property type="match status" value="1"/>
</dbReference>
<evidence type="ECO:0000313" key="5">
    <source>
        <dbReference type="EMBL" id="ADI14984.1"/>
    </source>
</evidence>
<dbReference type="PIRSF" id="PIRSF000441">
    <property type="entry name" value="CysE"/>
    <property type="match status" value="1"/>
</dbReference>
<comment type="catalytic activity">
    <reaction evidence="4">
        <text>L-serine + acetyl-CoA = O-acetyl-L-serine + CoA</text>
        <dbReference type="Rhea" id="RHEA:24560"/>
        <dbReference type="ChEBI" id="CHEBI:33384"/>
        <dbReference type="ChEBI" id="CHEBI:57287"/>
        <dbReference type="ChEBI" id="CHEBI:57288"/>
        <dbReference type="ChEBI" id="CHEBI:58340"/>
        <dbReference type="EC" id="2.3.1.30"/>
    </reaction>
</comment>
<sequence length="193" mass="20604">MQADLFRATGRLGAGALLGAFFGHAGFKYCALMRTCTFLHSRKSLRYTLYPVARLVMKQFSYRYGIQIPPQMDIGPGLFIGHVGGIVVNGRTKIGKNCNLSQNVTIGQTNRGAKQGCPVIGDNVYIGPGAVIVGRVRVGNNVAIGANCVVTKDVPDNAVVVGIPGRVISDEGSAGYVNRTEYEARLFPDAQAQ</sequence>
<dbReference type="SUPFAM" id="SSF51161">
    <property type="entry name" value="Trimeric LpxA-like enzymes"/>
    <property type="match status" value="1"/>
</dbReference>
<keyword evidence="3 4" id="KW-0012">Acyltransferase</keyword>
<dbReference type="CDD" id="cd03354">
    <property type="entry name" value="LbH_SAT"/>
    <property type="match status" value="1"/>
</dbReference>